<keyword evidence="1" id="KW-0472">Membrane</keyword>
<name>A0A939C2R9_9ACTN</name>
<sequence length="419" mass="44908">MREPTTFDESSPVALSWTVDEAIAALRSDDIASVGGAPARIDESVVRPALAAANAKLLLLPFADRDARRTSYDQVSAVQEWAAEQEFELLSVTGLMASVSIFTVSPDELGGLQTNLLRQDVTRQARFAARYLVDRDAAQAEDTDTQVEVPVPADPELVAAVGDALAAEGFFRADGVADDVVAQGWDVGPDLRVRAAFLPSPGLDGGYPNLIGPLAQRFPDDVVVVVTGRWFDMAGPEPDLLRAALLYSYGAYTDFFLQYGEAPHRLLNGIASRIRALRTGVTTDQPSPETADPVGGVSGVLPWLFSGTAAVLVGGSWLLARRRNRMRRVAQAERDRADELQRDRLAGQVAALSARLLELEPLAREDEDRRLVDTALQALAEARDLLAARGDPDDAERSLARARQALIGVGAAATSGSGR</sequence>
<dbReference type="EMBL" id="JAERWK010000017">
    <property type="protein sequence ID" value="MBM9468387.1"/>
    <property type="molecule type" value="Genomic_DNA"/>
</dbReference>
<proteinExistence type="predicted"/>
<keyword evidence="3" id="KW-1185">Reference proteome</keyword>
<evidence type="ECO:0000256" key="1">
    <source>
        <dbReference type="SAM" id="Phobius"/>
    </source>
</evidence>
<dbReference type="AlphaFoldDB" id="A0A939C2R9"/>
<keyword evidence="1" id="KW-1133">Transmembrane helix</keyword>
<feature type="transmembrane region" description="Helical" evidence="1">
    <location>
        <begin position="300"/>
        <end position="320"/>
    </location>
</feature>
<comment type="caution">
    <text evidence="2">The sequence shown here is derived from an EMBL/GenBank/DDBJ whole genome shotgun (WGS) entry which is preliminary data.</text>
</comment>
<dbReference type="Proteomes" id="UP000663792">
    <property type="component" value="Unassembled WGS sequence"/>
</dbReference>
<evidence type="ECO:0000313" key="3">
    <source>
        <dbReference type="Proteomes" id="UP000663792"/>
    </source>
</evidence>
<dbReference type="RefSeq" id="WP_205261344.1">
    <property type="nucleotide sequence ID" value="NZ_JAERWK010000017.1"/>
</dbReference>
<gene>
    <name evidence="2" type="ORF">JL106_13975</name>
</gene>
<keyword evidence="1" id="KW-0812">Transmembrane</keyword>
<evidence type="ECO:0000313" key="2">
    <source>
        <dbReference type="EMBL" id="MBM9468387.1"/>
    </source>
</evidence>
<accession>A0A939C2R9</accession>
<protein>
    <submittedName>
        <fullName evidence="2">Uncharacterized protein</fullName>
    </submittedName>
</protein>
<reference evidence="2" key="1">
    <citation type="submission" date="2021-01" db="EMBL/GenBank/DDBJ databases">
        <title>YIM 132084 draft genome.</title>
        <authorList>
            <person name="An D."/>
        </authorList>
    </citation>
    <scope>NUCLEOTIDE SEQUENCE</scope>
    <source>
        <strain evidence="2">YIM 132084</strain>
    </source>
</reference>
<organism evidence="2 3">
    <name type="scientific">Nakamurella leprariae</name>
    <dbReference type="NCBI Taxonomy" id="2803911"/>
    <lineage>
        <taxon>Bacteria</taxon>
        <taxon>Bacillati</taxon>
        <taxon>Actinomycetota</taxon>
        <taxon>Actinomycetes</taxon>
        <taxon>Nakamurellales</taxon>
        <taxon>Nakamurellaceae</taxon>
        <taxon>Nakamurella</taxon>
    </lineage>
</organism>